<protein>
    <recommendedName>
        <fullName evidence="5">Phage holin family protein</fullName>
    </recommendedName>
</protein>
<keyword evidence="2" id="KW-0812">Transmembrane</keyword>
<organism evidence="3 4">
    <name type="scientific">Castellaniella daejeonensis</name>
    <dbReference type="NCBI Taxonomy" id="659013"/>
    <lineage>
        <taxon>Bacteria</taxon>
        <taxon>Pseudomonadati</taxon>
        <taxon>Pseudomonadota</taxon>
        <taxon>Betaproteobacteria</taxon>
        <taxon>Burkholderiales</taxon>
        <taxon>Alcaligenaceae</taxon>
        <taxon>Castellaniella</taxon>
    </lineage>
</organism>
<dbReference type="SUPFAM" id="SSF161093">
    <property type="entry name" value="MgtE membrane domain-like"/>
    <property type="match status" value="1"/>
</dbReference>
<evidence type="ECO:0008006" key="5">
    <source>
        <dbReference type="Google" id="ProtNLM"/>
    </source>
</evidence>
<evidence type="ECO:0000256" key="2">
    <source>
        <dbReference type="SAM" id="Phobius"/>
    </source>
</evidence>
<dbReference type="Pfam" id="PF07332">
    <property type="entry name" value="Phage_holin_3_6"/>
    <property type="match status" value="1"/>
</dbReference>
<sequence length="158" mass="16515">MGPLGRAFSDLAAQLAALAGTRLELLGLEARDAGDRLLCRLAVLLVAAIFLLLALLVATLAVALAFWPTEYRFLALGLLALLYAAMGAALACWLIRRLRQDPDPFAVTVEVLREDARALAGTAEPASRDDAPAGGGADPAGRSDGASRLDDPIPEDIP</sequence>
<accession>A0ABN0TBI0</accession>
<feature type="transmembrane region" description="Helical" evidence="2">
    <location>
        <begin position="41"/>
        <end position="67"/>
    </location>
</feature>
<keyword evidence="4" id="KW-1185">Reference proteome</keyword>
<dbReference type="InterPro" id="IPR036739">
    <property type="entry name" value="SLC41_membr_dom_sf"/>
</dbReference>
<feature type="transmembrane region" description="Helical" evidence="2">
    <location>
        <begin position="73"/>
        <end position="95"/>
    </location>
</feature>
<name>A0ABN0TBI0_9BURK</name>
<feature type="region of interest" description="Disordered" evidence="1">
    <location>
        <begin position="120"/>
        <end position="158"/>
    </location>
</feature>
<dbReference type="RefSeq" id="WP_325124675.1">
    <property type="nucleotide sequence ID" value="NZ_BAAAFN010000004.1"/>
</dbReference>
<keyword evidence="2" id="KW-0472">Membrane</keyword>
<comment type="caution">
    <text evidence="3">The sequence shown here is derived from an EMBL/GenBank/DDBJ whole genome shotgun (WGS) entry which is preliminary data.</text>
</comment>
<dbReference type="EMBL" id="BAAAFN010000004">
    <property type="protein sequence ID" value="GAA0217547.1"/>
    <property type="molecule type" value="Genomic_DNA"/>
</dbReference>
<dbReference type="InterPro" id="IPR009937">
    <property type="entry name" value="Phage_holin_3_6"/>
</dbReference>
<gene>
    <name evidence="3" type="ORF">GCM10009125_03160</name>
</gene>
<dbReference type="Proteomes" id="UP001501176">
    <property type="component" value="Unassembled WGS sequence"/>
</dbReference>
<evidence type="ECO:0000313" key="3">
    <source>
        <dbReference type="EMBL" id="GAA0217547.1"/>
    </source>
</evidence>
<evidence type="ECO:0000256" key="1">
    <source>
        <dbReference type="SAM" id="MobiDB-lite"/>
    </source>
</evidence>
<evidence type="ECO:0000313" key="4">
    <source>
        <dbReference type="Proteomes" id="UP001501176"/>
    </source>
</evidence>
<reference evidence="3 4" key="1">
    <citation type="journal article" date="2019" name="Int. J. Syst. Evol. Microbiol.">
        <title>The Global Catalogue of Microorganisms (GCM) 10K type strain sequencing project: providing services to taxonomists for standard genome sequencing and annotation.</title>
        <authorList>
            <consortium name="The Broad Institute Genomics Platform"/>
            <consortium name="The Broad Institute Genome Sequencing Center for Infectious Disease"/>
            <person name="Wu L."/>
            <person name="Ma J."/>
        </authorList>
    </citation>
    <scope>NUCLEOTIDE SEQUENCE [LARGE SCALE GENOMIC DNA]</scope>
    <source>
        <strain evidence="3 4">JCM 16240</strain>
    </source>
</reference>
<proteinExistence type="predicted"/>
<keyword evidence="2" id="KW-1133">Transmembrane helix</keyword>